<protein>
    <submittedName>
        <fullName evidence="4">CDP-alcohol phosphatidyltransferase</fullName>
    </submittedName>
</protein>
<dbReference type="HOGENOM" id="CLU_080384_1_0_0"/>
<dbReference type="InterPro" id="IPR048254">
    <property type="entry name" value="CDP_ALCOHOL_P_TRANSF_CS"/>
</dbReference>
<feature type="transmembrane region" description="Helical" evidence="3">
    <location>
        <begin position="153"/>
        <end position="180"/>
    </location>
</feature>
<keyword evidence="3" id="KW-1133">Transmembrane helix</keyword>
<evidence type="ECO:0000313" key="4">
    <source>
        <dbReference type="EMBL" id="ACO03305.1"/>
    </source>
</evidence>
<organism evidence="4 5">
    <name type="scientific">Persephonella marina (strain DSM 14350 / EX-H1)</name>
    <dbReference type="NCBI Taxonomy" id="123214"/>
    <lineage>
        <taxon>Bacteria</taxon>
        <taxon>Pseudomonadati</taxon>
        <taxon>Aquificota</taxon>
        <taxon>Aquificia</taxon>
        <taxon>Aquificales</taxon>
        <taxon>Hydrogenothermaceae</taxon>
        <taxon>Persephonella</taxon>
    </lineage>
</organism>
<dbReference type="RefSeq" id="WP_012675544.1">
    <property type="nucleotide sequence ID" value="NC_012440.1"/>
</dbReference>
<dbReference type="InterPro" id="IPR000462">
    <property type="entry name" value="CDP-OH_P_trans"/>
</dbReference>
<sequence>MSQIIKQIKPVFEEKISPVVDLLHRINISPNVVTFSGLLFIIAGSYFLFLQEYITAGFLILAGNLCDALDGALARKHKKITRFGAFIDSVVDRLSDFFPLMAIALIFSENTLFLSVTLLAIMFSYMVSYTRARAEGLGIDCKVGIFERAERSIVLIIAVFTGYLEIAVSIIAVGSAVTALQRVICFYKKSL</sequence>
<dbReference type="GO" id="GO:0008654">
    <property type="term" value="P:phospholipid biosynthetic process"/>
    <property type="evidence" value="ECO:0007669"/>
    <property type="project" value="InterPro"/>
</dbReference>
<dbReference type="Gene3D" id="1.20.120.1760">
    <property type="match status" value="1"/>
</dbReference>
<dbReference type="OrthoDB" id="9785831at2"/>
<feature type="transmembrane region" description="Helical" evidence="3">
    <location>
        <begin position="32"/>
        <end position="49"/>
    </location>
</feature>
<dbReference type="InterPro" id="IPR043130">
    <property type="entry name" value="CDP-OH_PTrfase_TM_dom"/>
</dbReference>
<dbReference type="Pfam" id="PF01066">
    <property type="entry name" value="CDP-OH_P_transf"/>
    <property type="match status" value="1"/>
</dbReference>
<keyword evidence="3" id="KW-0472">Membrane</keyword>
<keyword evidence="5" id="KW-1185">Reference proteome</keyword>
<feature type="transmembrane region" description="Helical" evidence="3">
    <location>
        <begin position="112"/>
        <end position="132"/>
    </location>
</feature>
<reference evidence="4 5" key="1">
    <citation type="journal article" date="2009" name="J. Bacteriol.">
        <title>Complete and draft genome sequences of six members of the Aquificales.</title>
        <authorList>
            <person name="Reysenbach A.L."/>
            <person name="Hamamura N."/>
            <person name="Podar M."/>
            <person name="Griffiths E."/>
            <person name="Ferreira S."/>
            <person name="Hochstein R."/>
            <person name="Heidelberg J."/>
            <person name="Johnson J."/>
            <person name="Mead D."/>
            <person name="Pohorille A."/>
            <person name="Sarmiento M."/>
            <person name="Schweighofer K."/>
            <person name="Seshadri R."/>
            <person name="Voytek M.A."/>
        </authorList>
    </citation>
    <scope>NUCLEOTIDE SEQUENCE [LARGE SCALE GENOMIC DNA]</scope>
    <source>
        <strain evidence="5">DSM 14350 / EX-H1</strain>
    </source>
</reference>
<evidence type="ECO:0000256" key="3">
    <source>
        <dbReference type="SAM" id="Phobius"/>
    </source>
</evidence>
<dbReference type="EMBL" id="CP001230">
    <property type="protein sequence ID" value="ACO03305.1"/>
    <property type="molecule type" value="Genomic_DNA"/>
</dbReference>
<dbReference type="STRING" id="123214.PERMA_0500"/>
<evidence type="ECO:0000256" key="2">
    <source>
        <dbReference type="RuleBase" id="RU003750"/>
    </source>
</evidence>
<dbReference type="GO" id="GO:0016020">
    <property type="term" value="C:membrane"/>
    <property type="evidence" value="ECO:0007669"/>
    <property type="project" value="InterPro"/>
</dbReference>
<dbReference type="KEGG" id="pmx:PERMA_0500"/>
<proteinExistence type="inferred from homology"/>
<evidence type="ECO:0000313" key="5">
    <source>
        <dbReference type="Proteomes" id="UP000001366"/>
    </source>
</evidence>
<comment type="similarity">
    <text evidence="2">Belongs to the CDP-alcohol phosphatidyltransferase class-I family.</text>
</comment>
<keyword evidence="3" id="KW-0812">Transmembrane</keyword>
<dbReference type="eggNOG" id="COG0558">
    <property type="taxonomic scope" value="Bacteria"/>
</dbReference>
<name>C0QUC5_PERMH</name>
<accession>C0QUC5</accession>
<keyword evidence="1 2" id="KW-0808">Transferase</keyword>
<dbReference type="AlphaFoldDB" id="C0QUC5"/>
<dbReference type="PROSITE" id="PS00379">
    <property type="entry name" value="CDP_ALCOHOL_P_TRANSF"/>
    <property type="match status" value="1"/>
</dbReference>
<dbReference type="GO" id="GO:0016780">
    <property type="term" value="F:phosphotransferase activity, for other substituted phosphate groups"/>
    <property type="evidence" value="ECO:0007669"/>
    <property type="project" value="InterPro"/>
</dbReference>
<dbReference type="Proteomes" id="UP000001366">
    <property type="component" value="Chromosome"/>
</dbReference>
<dbReference type="PaxDb" id="123214-PERMA_0500"/>
<evidence type="ECO:0000256" key="1">
    <source>
        <dbReference type="ARBA" id="ARBA00022679"/>
    </source>
</evidence>
<gene>
    <name evidence="4" type="ordered locus">PERMA_0500</name>
</gene>